<dbReference type="Proteomes" id="UP000664940">
    <property type="component" value="Unassembled WGS sequence"/>
</dbReference>
<protein>
    <submittedName>
        <fullName evidence="1">Uncharacterized protein</fullName>
    </submittedName>
</protein>
<evidence type="ECO:0000313" key="1">
    <source>
        <dbReference type="EMBL" id="KAF6099994.1"/>
    </source>
</evidence>
<name>A0A834E124_9CHIR</name>
<dbReference type="EMBL" id="JABVXQ010000007">
    <property type="protein sequence ID" value="KAF6099994.1"/>
    <property type="molecule type" value="Genomic_DNA"/>
</dbReference>
<organism evidence="1 2">
    <name type="scientific">Phyllostomus discolor</name>
    <name type="common">pale spear-nosed bat</name>
    <dbReference type="NCBI Taxonomy" id="89673"/>
    <lineage>
        <taxon>Eukaryota</taxon>
        <taxon>Metazoa</taxon>
        <taxon>Chordata</taxon>
        <taxon>Craniata</taxon>
        <taxon>Vertebrata</taxon>
        <taxon>Euteleostomi</taxon>
        <taxon>Mammalia</taxon>
        <taxon>Eutheria</taxon>
        <taxon>Laurasiatheria</taxon>
        <taxon>Chiroptera</taxon>
        <taxon>Yangochiroptera</taxon>
        <taxon>Phyllostomidae</taxon>
        <taxon>Phyllostominae</taxon>
        <taxon>Phyllostomus</taxon>
    </lineage>
</organism>
<accession>A0A834E124</accession>
<evidence type="ECO:0000313" key="2">
    <source>
        <dbReference type="Proteomes" id="UP000664940"/>
    </source>
</evidence>
<comment type="caution">
    <text evidence="1">The sequence shown here is derived from an EMBL/GenBank/DDBJ whole genome shotgun (WGS) entry which is preliminary data.</text>
</comment>
<sequence>MVVPNKCQLNGNTKTDTQVCIPAGGTKTCLYPSSHLSVRKSSSGSLSSPPGWECLEVKGGVLFLLQPWGLSLAFGASFVLSQYVLGQHWEISKYSSSLFTECRVASSHCAFCRSCLFMSVSLQKVGLAHGCAACRLDRSQDH</sequence>
<gene>
    <name evidence="1" type="ORF">HJG60_011710</name>
</gene>
<dbReference type="AlphaFoldDB" id="A0A834E124"/>
<reference evidence="1 2" key="1">
    <citation type="journal article" date="2020" name="Nature">
        <title>Six reference-quality genomes reveal evolution of bat adaptations.</title>
        <authorList>
            <person name="Jebb D."/>
            <person name="Huang Z."/>
            <person name="Pippel M."/>
            <person name="Hughes G.M."/>
            <person name="Lavrichenko K."/>
            <person name="Devanna P."/>
            <person name="Winkler S."/>
            <person name="Jermiin L.S."/>
            <person name="Skirmuntt E.C."/>
            <person name="Katzourakis A."/>
            <person name="Burkitt-Gray L."/>
            <person name="Ray D.A."/>
            <person name="Sullivan K.A.M."/>
            <person name="Roscito J.G."/>
            <person name="Kirilenko B.M."/>
            <person name="Davalos L.M."/>
            <person name="Corthals A.P."/>
            <person name="Power M.L."/>
            <person name="Jones G."/>
            <person name="Ransome R.D."/>
            <person name="Dechmann D.K.N."/>
            <person name="Locatelli A.G."/>
            <person name="Puechmaille S.J."/>
            <person name="Fedrigo O."/>
            <person name="Jarvis E.D."/>
            <person name="Hiller M."/>
            <person name="Vernes S.C."/>
            <person name="Myers E.W."/>
            <person name="Teeling E.C."/>
        </authorList>
    </citation>
    <scope>NUCLEOTIDE SEQUENCE [LARGE SCALE GENOMIC DNA]</scope>
    <source>
        <strain evidence="1">Bat1K_MPI-CBG_1</strain>
    </source>
</reference>
<proteinExistence type="predicted"/>